<dbReference type="EMBL" id="DYXE01000085">
    <property type="protein sequence ID" value="HJH50590.1"/>
    <property type="molecule type" value="Genomic_DNA"/>
</dbReference>
<reference evidence="1" key="1">
    <citation type="journal article" date="2021" name="PeerJ">
        <title>Extensive microbial diversity within the chicken gut microbiome revealed by metagenomics and culture.</title>
        <authorList>
            <person name="Gilroy R."/>
            <person name="Ravi A."/>
            <person name="Getino M."/>
            <person name="Pursley I."/>
            <person name="Horton D.L."/>
            <person name="Alikhan N.F."/>
            <person name="Baker D."/>
            <person name="Gharbi K."/>
            <person name="Hall N."/>
            <person name="Watson M."/>
            <person name="Adriaenssens E.M."/>
            <person name="Foster-Nyarko E."/>
            <person name="Jarju S."/>
            <person name="Secka A."/>
            <person name="Antonio M."/>
            <person name="Oren A."/>
            <person name="Chaudhuri R.R."/>
            <person name="La Ragione R."/>
            <person name="Hildebrand F."/>
            <person name="Pallen M.J."/>
        </authorList>
    </citation>
    <scope>NUCLEOTIDE SEQUENCE</scope>
    <source>
        <strain evidence="1">USAMLcec4-12693</strain>
    </source>
</reference>
<dbReference type="Proteomes" id="UP000813420">
    <property type="component" value="Unassembled WGS sequence"/>
</dbReference>
<protein>
    <submittedName>
        <fullName evidence="1">Uncharacterized protein</fullName>
    </submittedName>
</protein>
<evidence type="ECO:0000313" key="1">
    <source>
        <dbReference type="EMBL" id="HJH50590.1"/>
    </source>
</evidence>
<proteinExistence type="predicted"/>
<name>A0A9D2VZF3_9FIRM</name>
<reference evidence="1" key="2">
    <citation type="submission" date="2021-09" db="EMBL/GenBank/DDBJ databases">
        <authorList>
            <person name="Gilroy R."/>
        </authorList>
    </citation>
    <scope>NUCLEOTIDE SEQUENCE</scope>
    <source>
        <strain evidence="1">USAMLcec4-12693</strain>
    </source>
</reference>
<sequence>MFRAIRRTDSMDLDEMTNTVYTSELGLLSSSEVILNTVKDGAGKIIVTGWDKTYPDNTVYSLTKVKSDYILQMKVVFPEYTNANDEHQKGYLTECFYRMCGFSDADPWRTYDEYLSEVN</sequence>
<organism evidence="1 2">
    <name type="scientific">Merdimonas faecis</name>
    <dbReference type="NCBI Taxonomy" id="1653435"/>
    <lineage>
        <taxon>Bacteria</taxon>
        <taxon>Bacillati</taxon>
        <taxon>Bacillota</taxon>
        <taxon>Clostridia</taxon>
        <taxon>Lachnospirales</taxon>
        <taxon>Lachnospiraceae</taxon>
        <taxon>Merdimonas</taxon>
    </lineage>
</organism>
<accession>A0A9D2VZF3</accession>
<dbReference type="RefSeq" id="WP_277272396.1">
    <property type="nucleotide sequence ID" value="NZ_DYXE01000085.1"/>
</dbReference>
<evidence type="ECO:0000313" key="2">
    <source>
        <dbReference type="Proteomes" id="UP000813420"/>
    </source>
</evidence>
<dbReference type="AlphaFoldDB" id="A0A9D2VZF3"/>
<gene>
    <name evidence="1" type="ORF">K8V39_10030</name>
</gene>
<comment type="caution">
    <text evidence="1">The sequence shown here is derived from an EMBL/GenBank/DDBJ whole genome shotgun (WGS) entry which is preliminary data.</text>
</comment>